<protein>
    <submittedName>
        <fullName evidence="3">Putative oxoglutarate iron-dependent oxygenase</fullName>
    </submittedName>
</protein>
<dbReference type="OrthoDB" id="69177at2759"/>
<evidence type="ECO:0000313" key="3">
    <source>
        <dbReference type="EMBL" id="RKF61141.1"/>
    </source>
</evidence>
<organism evidence="3 4">
    <name type="scientific">Erysiphe neolycopersici</name>
    <dbReference type="NCBI Taxonomy" id="212602"/>
    <lineage>
        <taxon>Eukaryota</taxon>
        <taxon>Fungi</taxon>
        <taxon>Dikarya</taxon>
        <taxon>Ascomycota</taxon>
        <taxon>Pezizomycotina</taxon>
        <taxon>Leotiomycetes</taxon>
        <taxon>Erysiphales</taxon>
        <taxon>Erysiphaceae</taxon>
        <taxon>Erysiphe</taxon>
    </lineage>
</organism>
<dbReference type="EMBL" id="MCFK01004482">
    <property type="protein sequence ID" value="RKF61141.1"/>
    <property type="molecule type" value="Genomic_DNA"/>
</dbReference>
<dbReference type="AlphaFoldDB" id="A0A420HUM4"/>
<dbReference type="PANTHER" id="PTHR10869:SF236">
    <property type="entry name" value="PROLYL 4-HYDROXYLASE ALPHA SUBUNIT DOMAIN-CONTAINING PROTEIN"/>
    <property type="match status" value="1"/>
</dbReference>
<comment type="caution">
    <text evidence="3">The sequence shown here is derived from an EMBL/GenBank/DDBJ whole genome shotgun (WGS) entry which is preliminary data.</text>
</comment>
<reference evidence="3 4" key="1">
    <citation type="journal article" date="2018" name="BMC Genomics">
        <title>Comparative genome analyses reveal sequence features reflecting distinct modes of host-adaptation between dicot and monocot powdery mildew.</title>
        <authorList>
            <person name="Wu Y."/>
            <person name="Ma X."/>
            <person name="Pan Z."/>
            <person name="Kale S.D."/>
            <person name="Song Y."/>
            <person name="King H."/>
            <person name="Zhang Q."/>
            <person name="Presley C."/>
            <person name="Deng X."/>
            <person name="Wei C.I."/>
            <person name="Xiao S."/>
        </authorList>
    </citation>
    <scope>NUCLEOTIDE SEQUENCE [LARGE SCALE GENOMIC DNA]</scope>
    <source>
        <strain evidence="3">UMSG2</strain>
    </source>
</reference>
<dbReference type="Proteomes" id="UP000286134">
    <property type="component" value="Unassembled WGS sequence"/>
</dbReference>
<dbReference type="GO" id="GO:0005783">
    <property type="term" value="C:endoplasmic reticulum"/>
    <property type="evidence" value="ECO:0007669"/>
    <property type="project" value="TreeGrafter"/>
</dbReference>
<keyword evidence="4" id="KW-1185">Reference proteome</keyword>
<accession>A0A420HUM4</accession>
<keyword evidence="2" id="KW-0408">Iron</keyword>
<sequence>MAAKKNASRTLKPKTTLSSLHKPLDWPLFSRQLPTSSLSLESLLPSQIIVIHKFWSENLCKNYVRFLKTLPLVTTGKPKKGEAVRFNDRFQINDTNFAHRLWTETGLRELICGPDTGHDEIMNALDTENLWGGEVIGLNPNIRIYRYSKDDESSIISLETKGATTVSAVTTWTLLLYLTSPVTGCKGGETVFYPNLDLKKDQQNLALDKVEVTLETGMILLHKHGKECLLHAKHEGKEVLEGEKWVIRTDLCVKR</sequence>
<proteinExistence type="predicted"/>
<evidence type="ECO:0000313" key="4">
    <source>
        <dbReference type="Proteomes" id="UP000286134"/>
    </source>
</evidence>
<dbReference type="GO" id="GO:0046872">
    <property type="term" value="F:metal ion binding"/>
    <property type="evidence" value="ECO:0007669"/>
    <property type="project" value="UniProtKB-KW"/>
</dbReference>
<evidence type="ECO:0000256" key="2">
    <source>
        <dbReference type="ARBA" id="ARBA00023004"/>
    </source>
</evidence>
<dbReference type="InterPro" id="IPR045054">
    <property type="entry name" value="P4HA-like"/>
</dbReference>
<dbReference type="Gene3D" id="2.60.120.620">
    <property type="entry name" value="q2cbj1_9rhob like domain"/>
    <property type="match status" value="1"/>
</dbReference>
<evidence type="ECO:0000256" key="1">
    <source>
        <dbReference type="ARBA" id="ARBA00022723"/>
    </source>
</evidence>
<gene>
    <name evidence="3" type="ORF">OnM2_044002</name>
</gene>
<dbReference type="PANTHER" id="PTHR10869">
    <property type="entry name" value="PROLYL 4-HYDROXYLASE ALPHA SUBUNIT"/>
    <property type="match status" value="1"/>
</dbReference>
<keyword evidence="1" id="KW-0479">Metal-binding</keyword>
<name>A0A420HUM4_9PEZI</name>
<dbReference type="GO" id="GO:0004656">
    <property type="term" value="F:procollagen-proline 4-dioxygenase activity"/>
    <property type="evidence" value="ECO:0007669"/>
    <property type="project" value="TreeGrafter"/>
</dbReference>